<name>A0A0E9Q6B5_ANGAN</name>
<evidence type="ECO:0000313" key="1">
    <source>
        <dbReference type="EMBL" id="JAH11865.1"/>
    </source>
</evidence>
<protein>
    <submittedName>
        <fullName evidence="1">Uncharacterized protein</fullName>
    </submittedName>
</protein>
<reference evidence="1" key="1">
    <citation type="submission" date="2014-11" db="EMBL/GenBank/DDBJ databases">
        <authorList>
            <person name="Amaro Gonzalez C."/>
        </authorList>
    </citation>
    <scope>NUCLEOTIDE SEQUENCE</scope>
</reference>
<dbReference type="EMBL" id="GBXM01096712">
    <property type="protein sequence ID" value="JAH11865.1"/>
    <property type="molecule type" value="Transcribed_RNA"/>
</dbReference>
<sequence>MYLHSKWVTDGCHKAPMKKMILLCIIHFKLCLENIKDVGYPTIYRTVL</sequence>
<accession>A0A0E9Q6B5</accession>
<organism evidence="1">
    <name type="scientific">Anguilla anguilla</name>
    <name type="common">European freshwater eel</name>
    <name type="synonym">Muraena anguilla</name>
    <dbReference type="NCBI Taxonomy" id="7936"/>
    <lineage>
        <taxon>Eukaryota</taxon>
        <taxon>Metazoa</taxon>
        <taxon>Chordata</taxon>
        <taxon>Craniata</taxon>
        <taxon>Vertebrata</taxon>
        <taxon>Euteleostomi</taxon>
        <taxon>Actinopterygii</taxon>
        <taxon>Neopterygii</taxon>
        <taxon>Teleostei</taxon>
        <taxon>Anguilliformes</taxon>
        <taxon>Anguillidae</taxon>
        <taxon>Anguilla</taxon>
    </lineage>
</organism>
<dbReference type="AlphaFoldDB" id="A0A0E9Q6B5"/>
<reference evidence="1" key="2">
    <citation type="journal article" date="2015" name="Fish Shellfish Immunol.">
        <title>Early steps in the European eel (Anguilla anguilla)-Vibrio vulnificus interaction in the gills: Role of the RtxA13 toxin.</title>
        <authorList>
            <person name="Callol A."/>
            <person name="Pajuelo D."/>
            <person name="Ebbesson L."/>
            <person name="Teles M."/>
            <person name="MacKenzie S."/>
            <person name="Amaro C."/>
        </authorList>
    </citation>
    <scope>NUCLEOTIDE SEQUENCE</scope>
</reference>
<proteinExistence type="predicted"/>